<keyword evidence="1" id="KW-0812">Transmembrane</keyword>
<accession>A0A4Q7J4C7</accession>
<evidence type="ECO:0000313" key="3">
    <source>
        <dbReference type="Proteomes" id="UP000292003"/>
    </source>
</evidence>
<sequence>MSAEVDYPQIKPEPIMAVAAAVVGVVCLILGFTVSDEMLLASFKDGNDIFFWGGGILLVLSVLVGTLAKLPLTAESRSAE</sequence>
<dbReference type="EMBL" id="SFCC01000013">
    <property type="protein sequence ID" value="RZQ61143.1"/>
    <property type="molecule type" value="Genomic_DNA"/>
</dbReference>
<evidence type="ECO:0000256" key="1">
    <source>
        <dbReference type="SAM" id="Phobius"/>
    </source>
</evidence>
<keyword evidence="3" id="KW-1185">Reference proteome</keyword>
<comment type="caution">
    <text evidence="2">The sequence shown here is derived from an EMBL/GenBank/DDBJ whole genome shotgun (WGS) entry which is preliminary data.</text>
</comment>
<feature type="transmembrane region" description="Helical" evidence="1">
    <location>
        <begin position="15"/>
        <end position="34"/>
    </location>
</feature>
<reference evidence="2 3" key="1">
    <citation type="submission" date="2019-02" db="EMBL/GenBank/DDBJ databases">
        <title>Draft genome sequence of Amycolatopsis sp. 8-3EHSu isolated from roots of Suaeda maritima.</title>
        <authorList>
            <person name="Duangmal K."/>
            <person name="Chantavorakit T."/>
        </authorList>
    </citation>
    <scope>NUCLEOTIDE SEQUENCE [LARGE SCALE GENOMIC DNA]</scope>
    <source>
        <strain evidence="2 3">8-3EHSu</strain>
    </source>
</reference>
<protein>
    <submittedName>
        <fullName evidence="2">Uncharacterized protein</fullName>
    </submittedName>
</protein>
<name>A0A4Q7J4C7_9PSEU</name>
<proteinExistence type="predicted"/>
<dbReference type="AlphaFoldDB" id="A0A4Q7J4C7"/>
<gene>
    <name evidence="2" type="ORF">EWH70_25005</name>
</gene>
<keyword evidence="1" id="KW-0472">Membrane</keyword>
<feature type="transmembrane region" description="Helical" evidence="1">
    <location>
        <begin position="49"/>
        <end position="68"/>
    </location>
</feature>
<dbReference type="RefSeq" id="WP_130477957.1">
    <property type="nucleotide sequence ID" value="NZ_SFCC01000013.1"/>
</dbReference>
<organism evidence="2 3">
    <name type="scientific">Amycolatopsis suaedae</name>
    <dbReference type="NCBI Taxonomy" id="2510978"/>
    <lineage>
        <taxon>Bacteria</taxon>
        <taxon>Bacillati</taxon>
        <taxon>Actinomycetota</taxon>
        <taxon>Actinomycetes</taxon>
        <taxon>Pseudonocardiales</taxon>
        <taxon>Pseudonocardiaceae</taxon>
        <taxon>Amycolatopsis</taxon>
    </lineage>
</organism>
<evidence type="ECO:0000313" key="2">
    <source>
        <dbReference type="EMBL" id="RZQ61143.1"/>
    </source>
</evidence>
<keyword evidence="1" id="KW-1133">Transmembrane helix</keyword>
<dbReference type="Proteomes" id="UP000292003">
    <property type="component" value="Unassembled WGS sequence"/>
</dbReference>